<geneLocation type="chloroplast" evidence="1"/>
<dbReference type="EMBL" id="MF101418">
    <property type="protein sequence ID" value="ARW61560.1"/>
    <property type="molecule type" value="Genomic_DNA"/>
</dbReference>
<accession>A0A1Z1M6J5</accession>
<sequence>MKKLLNKLNHLTLVYSKKKIMLYNIIFFQILRIRIYTKKIIFCKGLTIYCKSYYYIYSYHLLIKVIK</sequence>
<name>A0A1Z1M6J5_9FLOR</name>
<organism evidence="1">
    <name type="scientific">Caloglossa intermedia</name>
    <dbReference type="NCBI Taxonomy" id="100879"/>
    <lineage>
        <taxon>Eukaryota</taxon>
        <taxon>Rhodophyta</taxon>
        <taxon>Florideophyceae</taxon>
        <taxon>Rhodymeniophycidae</taxon>
        <taxon>Ceramiales</taxon>
        <taxon>Delesseriaceae</taxon>
        <taxon>Caloglossa</taxon>
    </lineage>
</organism>
<dbReference type="GeneID" id="33354621"/>
<dbReference type="AlphaFoldDB" id="A0A1Z1M6J5"/>
<gene>
    <name evidence="1" type="primary">orf67</name>
</gene>
<keyword evidence="1" id="KW-0934">Plastid</keyword>
<evidence type="ECO:0000313" key="1">
    <source>
        <dbReference type="EMBL" id="ARW61560.1"/>
    </source>
</evidence>
<keyword evidence="1" id="KW-0150">Chloroplast</keyword>
<proteinExistence type="predicted"/>
<protein>
    <submittedName>
        <fullName evidence="1">Uncharacterized protein</fullName>
    </submittedName>
</protein>
<dbReference type="RefSeq" id="YP_009392998.1">
    <property type="nucleotide sequence ID" value="NC_035265.1"/>
</dbReference>
<reference evidence="1" key="1">
    <citation type="journal article" date="2017" name="J. Phycol.">
        <title>Analysis of chloroplast genomes and a supermatrix inform reclassification of the Rhodomelaceae (Rhodophyta).</title>
        <authorList>
            <person name="Diaz-Tapia P."/>
            <person name="Maggs C.A."/>
            <person name="West J.A."/>
            <person name="Verbruggen H."/>
        </authorList>
    </citation>
    <scope>NUCLEOTIDE SEQUENCE</scope>
    <source>
        <strain evidence="1">JW3535</strain>
    </source>
</reference>